<name>A0A371QVS0_9CREN</name>
<dbReference type="EMBL" id="NMUF01000093">
    <property type="protein sequence ID" value="RFA94282.1"/>
    <property type="molecule type" value="Genomic_DNA"/>
</dbReference>
<reference evidence="2 3" key="1">
    <citation type="submission" date="2017-07" db="EMBL/GenBank/DDBJ databases">
        <title>Draft genome sequence of aerobic hyperthermophilic archaea, Pyrobaculum aerophilum YKB31 and YKB32.</title>
        <authorList>
            <person name="Mochizuki T."/>
            <person name="Berliner A.J."/>
            <person name="Yoshida-Takashima Y."/>
            <person name="Takaki Y."/>
            <person name="Nunoura T."/>
            <person name="Takai K."/>
        </authorList>
    </citation>
    <scope>NUCLEOTIDE SEQUENCE [LARGE SCALE GENOMIC DNA]</scope>
    <source>
        <strain evidence="2 3">YKB32</strain>
    </source>
</reference>
<dbReference type="InterPro" id="IPR011689">
    <property type="entry name" value="PaRep2b"/>
</dbReference>
<evidence type="ECO:0000313" key="3">
    <source>
        <dbReference type="Proteomes" id="UP000256877"/>
    </source>
</evidence>
<dbReference type="Proteomes" id="UP000256877">
    <property type="component" value="Unassembled WGS sequence"/>
</dbReference>
<feature type="domain" description="PaRep2b" evidence="1">
    <location>
        <begin position="245"/>
        <end position="443"/>
    </location>
</feature>
<dbReference type="AlphaFoldDB" id="A0A371QVS0"/>
<evidence type="ECO:0000313" key="2">
    <source>
        <dbReference type="EMBL" id="RFA94282.1"/>
    </source>
</evidence>
<gene>
    <name evidence="2" type="ORF">CGL52_14530</name>
</gene>
<proteinExistence type="predicted"/>
<protein>
    <recommendedName>
        <fullName evidence="1">PaRep2b domain-containing protein</fullName>
    </recommendedName>
</protein>
<accession>A0A371QVS0</accession>
<sequence>MAKNVAIGALPTDVVLYPGIKYVEGSTSYLSQALTYWALAEGRISLGEVYPSVEGLKVRWRIQSNYSEIVDEILKKGYTVFDNLKGNINLKTAFTDVEISDELKIAFEKVAEEFWERAHQLLKQWEEAEKSGNVNLLNKLGKYLRVLLPLAYAVEAYKRGELSREDIALAVIFAVLYDGSISKGEIRLYVGGPEKEEEPIMTHDHFTAFWLWALKELGLKPSALYPGRNEFHIVFRGDEMDNLMNAFTLALPKLYELSNALTEFADAFRIASGEVVRSKFGVDWAYDVKEESFLKKLNKIIAITEDYIRNNVTVDKRPLDTSGQRPKAVIRLKLGGEVVARINMYWTDKVLHAQFAGSREKAERLASILRALGSETKTKHTRRIGWVVWLTTDGIIAIRHDGWLKAVKSFVDELKDKKLISEDRYKQLVRDIEAGPNTVKFAAWSSQSIMTTSRN</sequence>
<evidence type="ECO:0000259" key="1">
    <source>
        <dbReference type="Pfam" id="PF07775"/>
    </source>
</evidence>
<dbReference type="Pfam" id="PF07775">
    <property type="entry name" value="PaRep2b"/>
    <property type="match status" value="1"/>
</dbReference>
<organism evidence="2 3">
    <name type="scientific">Pyrobaculum aerophilum</name>
    <dbReference type="NCBI Taxonomy" id="13773"/>
    <lineage>
        <taxon>Archaea</taxon>
        <taxon>Thermoproteota</taxon>
        <taxon>Thermoprotei</taxon>
        <taxon>Thermoproteales</taxon>
        <taxon>Thermoproteaceae</taxon>
        <taxon>Pyrobaculum</taxon>
    </lineage>
</organism>
<comment type="caution">
    <text evidence="2">The sequence shown here is derived from an EMBL/GenBank/DDBJ whole genome shotgun (WGS) entry which is preliminary data.</text>
</comment>